<gene>
    <name evidence="9" type="ORF">SOIL9_58770</name>
</gene>
<feature type="domain" description="NolW-like" evidence="8">
    <location>
        <begin position="663"/>
        <end position="752"/>
    </location>
</feature>
<dbReference type="InterPro" id="IPR001775">
    <property type="entry name" value="GspD/PilQ"/>
</dbReference>
<evidence type="ECO:0000256" key="2">
    <source>
        <dbReference type="ARBA" id="ARBA00022729"/>
    </source>
</evidence>
<dbReference type="PRINTS" id="PR00811">
    <property type="entry name" value="BCTERIALGSPD"/>
</dbReference>
<dbReference type="Pfam" id="PF00263">
    <property type="entry name" value="Secretin"/>
    <property type="match status" value="1"/>
</dbReference>
<dbReference type="PANTHER" id="PTHR30332:SF24">
    <property type="entry name" value="SECRETIN GSPD-RELATED"/>
    <property type="match status" value="1"/>
</dbReference>
<feature type="domain" description="Type II/III secretion system secretin-like" evidence="7">
    <location>
        <begin position="1746"/>
        <end position="1910"/>
    </location>
</feature>
<accession>A0A6P2CTE9</accession>
<feature type="domain" description="NolW-like" evidence="8">
    <location>
        <begin position="1576"/>
        <end position="1655"/>
    </location>
</feature>
<evidence type="ECO:0000259" key="7">
    <source>
        <dbReference type="Pfam" id="PF00263"/>
    </source>
</evidence>
<feature type="region of interest" description="Disordered" evidence="6">
    <location>
        <begin position="274"/>
        <end position="327"/>
    </location>
</feature>
<evidence type="ECO:0008006" key="11">
    <source>
        <dbReference type="Google" id="ProtNLM"/>
    </source>
</evidence>
<comment type="similarity">
    <text evidence="4">Belongs to the bacterial secretin family.</text>
</comment>
<dbReference type="KEGG" id="gms:SOIL9_58770"/>
<feature type="compositionally biased region" description="Gly residues" evidence="6">
    <location>
        <begin position="948"/>
        <end position="976"/>
    </location>
</feature>
<dbReference type="PANTHER" id="PTHR30332">
    <property type="entry name" value="PROBABLE GENERAL SECRETION PATHWAY PROTEIN D"/>
    <property type="match status" value="1"/>
</dbReference>
<feature type="region of interest" description="Disordered" evidence="6">
    <location>
        <begin position="1343"/>
        <end position="1364"/>
    </location>
</feature>
<dbReference type="InterPro" id="IPR050810">
    <property type="entry name" value="Bact_Secretion_Sys_Channel"/>
</dbReference>
<keyword evidence="5" id="KW-0813">Transport</keyword>
<keyword evidence="2" id="KW-0732">Signal</keyword>
<dbReference type="EMBL" id="LR593886">
    <property type="protein sequence ID" value="VTR91837.1"/>
    <property type="molecule type" value="Genomic_DNA"/>
</dbReference>
<feature type="compositionally biased region" description="Gly residues" evidence="6">
    <location>
        <begin position="903"/>
        <end position="930"/>
    </location>
</feature>
<comment type="subcellular location">
    <subcellularLocation>
        <location evidence="5">Cell outer membrane</location>
    </subcellularLocation>
    <subcellularLocation>
        <location evidence="1">Membrane</location>
    </subcellularLocation>
</comment>
<dbReference type="Gene3D" id="3.30.1370.120">
    <property type="match status" value="9"/>
</dbReference>
<dbReference type="RefSeq" id="WP_162666779.1">
    <property type="nucleotide sequence ID" value="NZ_LR593886.1"/>
</dbReference>
<proteinExistence type="inferred from homology"/>
<dbReference type="InterPro" id="IPR004846">
    <property type="entry name" value="T2SS/T3SS_dom"/>
</dbReference>
<dbReference type="Proteomes" id="UP000464178">
    <property type="component" value="Chromosome"/>
</dbReference>
<evidence type="ECO:0000313" key="9">
    <source>
        <dbReference type="EMBL" id="VTR91837.1"/>
    </source>
</evidence>
<evidence type="ECO:0000259" key="8">
    <source>
        <dbReference type="Pfam" id="PF03958"/>
    </source>
</evidence>
<keyword evidence="10" id="KW-1185">Reference proteome</keyword>
<evidence type="ECO:0000256" key="5">
    <source>
        <dbReference type="RuleBase" id="RU004004"/>
    </source>
</evidence>
<feature type="domain" description="NolW-like" evidence="8">
    <location>
        <begin position="770"/>
        <end position="863"/>
    </location>
</feature>
<feature type="compositionally biased region" description="Polar residues" evidence="6">
    <location>
        <begin position="2182"/>
        <end position="2195"/>
    </location>
</feature>
<evidence type="ECO:0000256" key="4">
    <source>
        <dbReference type="RuleBase" id="RU004003"/>
    </source>
</evidence>
<dbReference type="InterPro" id="IPR005644">
    <property type="entry name" value="NolW-like"/>
</dbReference>
<reference evidence="9 10" key="1">
    <citation type="submission" date="2019-05" db="EMBL/GenBank/DDBJ databases">
        <authorList>
            <consortium name="Science for Life Laboratories"/>
        </authorList>
    </citation>
    <scope>NUCLEOTIDE SEQUENCE [LARGE SCALE GENOMIC DNA]</scope>
    <source>
        <strain evidence="9">Soil9</strain>
    </source>
</reference>
<feature type="compositionally biased region" description="Gly residues" evidence="6">
    <location>
        <begin position="285"/>
        <end position="309"/>
    </location>
</feature>
<protein>
    <recommendedName>
        <fullName evidence="11">NolW-like domain-containing protein</fullName>
    </recommendedName>
</protein>
<dbReference type="GO" id="GO:0009279">
    <property type="term" value="C:cell outer membrane"/>
    <property type="evidence" value="ECO:0007669"/>
    <property type="project" value="UniProtKB-SubCell"/>
</dbReference>
<keyword evidence="3" id="KW-0472">Membrane</keyword>
<feature type="region of interest" description="Disordered" evidence="6">
    <location>
        <begin position="2139"/>
        <end position="2195"/>
    </location>
</feature>
<organism evidence="9 10">
    <name type="scientific">Gemmata massiliana</name>
    <dbReference type="NCBI Taxonomy" id="1210884"/>
    <lineage>
        <taxon>Bacteria</taxon>
        <taxon>Pseudomonadati</taxon>
        <taxon>Planctomycetota</taxon>
        <taxon>Planctomycetia</taxon>
        <taxon>Gemmatales</taxon>
        <taxon>Gemmataceae</taxon>
        <taxon>Gemmata</taxon>
    </lineage>
</organism>
<feature type="region of interest" description="Disordered" evidence="6">
    <location>
        <begin position="555"/>
        <end position="600"/>
    </location>
</feature>
<evidence type="ECO:0000256" key="3">
    <source>
        <dbReference type="ARBA" id="ARBA00023136"/>
    </source>
</evidence>
<feature type="compositionally biased region" description="Pro residues" evidence="6">
    <location>
        <begin position="1047"/>
        <end position="1062"/>
    </location>
</feature>
<feature type="region of interest" description="Disordered" evidence="6">
    <location>
        <begin position="948"/>
        <end position="993"/>
    </location>
</feature>
<name>A0A6P2CTE9_9BACT</name>
<feature type="region of interest" description="Disordered" evidence="6">
    <location>
        <begin position="1040"/>
        <end position="1076"/>
    </location>
</feature>
<feature type="domain" description="NolW-like" evidence="8">
    <location>
        <begin position="1224"/>
        <end position="1289"/>
    </location>
</feature>
<dbReference type="GO" id="GO:0009306">
    <property type="term" value="P:protein secretion"/>
    <property type="evidence" value="ECO:0007669"/>
    <property type="project" value="InterPro"/>
</dbReference>
<evidence type="ECO:0000313" key="10">
    <source>
        <dbReference type="Proteomes" id="UP000464178"/>
    </source>
</evidence>
<sequence length="2195" mass="228592">MGQRRGSQARAVPFWKLLKLRKWLPGVLAAAAGLTGPVDRALAQPVPMSVPGAPGAVAPVAPSAPAIPTAPAKTVSIHFEKARWEDVLDWYSKETGLTLITTVHPTGTVNIKPGKDRKFTIGEVTDLINEAMMQQKFILIRRHMTFFIQPSDEKIDPTLLPRVTLSELPERGRTEIVQVVVPVEGMVVEDATEELKKLLTPFGTMVPLTKPNALLIQDTVGNIARIQKTLDDIVDKTKGADSLNHVCEYRRAQEIAEVLKTLMSDATTRIDITGTQQMPQTFDPRGGGGWGGGSGWGGGDPRWSGGPGGSSDPRRGPGGQQPVGSGRVKTVQIAVDAKRNAILVTAPQDKIGLAEKLIKEQDKPVKPGDGKIVVGEPVLKTYTVQAGAADLAKNIQAKFPWLQAIGLPAQNQILVVASPADHKDVENYLGLGGGPGTAATDLTFIPLSALDPGEAAAIVTKIMPTPAAGGPTVEPVKTGNVGLMVKGSSAQILEIKKILILNGETSIGTDTMPSGPAPTSRTITLGGNTNAAVVAELLGRAMEGMGKKVIINDPLNPKPPVLRPPAGGLPPGSEPAPRQPVPVQPAPTRPPTLGTRDQLPGRDFLISAQISDPEKKDDKPIIITVTGGKLLIQSDDTKALEVLSQLARYITTEGAKADENLFKVIRLRSVSAEDAARELTEIFNGPQQQQQGGNRGPGGFNPLALFGGLGGGANQTPPAPGRVRVVAERSSNSVVVVKASPLDLVLIEKLLEGAIDGGPNDSAVVMKTYRIPVKNADATEVARQIRELYRSAMLPSGGQAGGLPVFNPFAAAALGGGGGGQQQQQRPPALSLTVDDRSNSITVVCTEPMYQDIREFVGQLDSATINTTETVKLVQLKGIDPNVVQQAINAMQGRDTRQQQQGNRGGFGGGGPGGFGGGGQGGFGGGGPGGFGGGGFGGGGAGMGGGGGTRGGGGGATGGGGTRGGGGGGARPGGGRQASLGTTEGPLNFDYRGTDAPSAVSKIYDPMIDTPDFGYNRPAKQSNDVVQVGARQPEPPVIPGGALPQTMPQPPVPPGYERPGTPPGTGVAGGPTESAPRGTVTAIPITGFDAIVIRAQDAQDLELVLQLIDLLQRQGKEVQPKVEVVRLEHGDCNYIADAFNALLTRVQIGQNGNYVPAARTGVTSPGFGNQGALGGAGAAGSQNVGALALPRFNAVLLVAPEARFEDVKKELKRLDQPSGAPLKAFHLTNASAQIVAQQLQNFWNTRYPGESLQRNQFRVTFDIASNTVFIQGSPSDLKDAAELISLMDTSVSKAVNDMRVFRLKNALSDELGQVLSQALTANVLSQQPQQQFTSPLAQTAGGQTAFGGFTTQQQQGQQGLQNQVGQQLGQQNQIGQGNQGGLNGAQQVQQINALIPTIGTGGAGGLHTKSTAIRFYSAKDGKTYETGFLSDVHIVSNARINALVIAAPTETMKVIEQLVESLDTVAAARSYVNVFQLSKGADANLTANLIAQLFTGQGRQANTNIGTQGLGNTNQARPLLVLTGNPADGASLIDLRLSVDDRTNSLIVAGSLNDLDTIRAIIARLEGTDAQARYHEVVKLRNAAAADVATALQTFFTNSLAAYTGAQFTSVYQQLQRNVVVIAEPVSNTVLIAATPQYFGEIKRIIDKIDSQPPQVVIQVTIAEVQLNNTEEAGVELGLQTPVLFNRGTGLNFNTTAALPNVAVSEGTVGFQGLGNLGVGRTSPTQGVGGFVFSASSDTFSLLVRALKAQGRVDVLSRPQVQVADNQTGYMNVGQKFPVATGSTITNGLSQQGINYVDIGITLQVTPRVNPDGKVLMRVEPTVSSVQPGSVSVGGIQAAVFNQQTVQTTVLASDGETIVLGGLISRQETRNETGIPYMKDIPYVGSLFRYRTHTLQRREILVIMTPHIVRNEYDQARILAEESAKMKWCLPEVAAAHTHGMEVMGPASQGARPVPVGGPQGGAQQPAPGPAYFGTFNPIPLDGTSAYQPGVAPGTLQPGTLQPAYIPPSAQPGAVQPNHLMPPGGAAILPMAPQSMQSGTPMPGQPIPGTGTLPPLPGAPGAMAPQLWPTQPTAGVMPISATQPTFAPPASTQAVVQPGFVQPTTAPVYPQSIPVQPAPVGYTMQVPGAPVQPVAPPGAPNTAGRGFTMVGGAPAPAAPTQPQPATGKDTPPADKKPLPKTTEGTQWGTGNNIFR</sequence>
<dbReference type="Pfam" id="PF03958">
    <property type="entry name" value="Secretin_N"/>
    <property type="match status" value="5"/>
</dbReference>
<feature type="domain" description="NolW-like" evidence="8">
    <location>
        <begin position="249"/>
        <end position="365"/>
    </location>
</feature>
<dbReference type="InterPro" id="IPR038591">
    <property type="entry name" value="NolW-like_sf"/>
</dbReference>
<evidence type="ECO:0000256" key="1">
    <source>
        <dbReference type="ARBA" id="ARBA00004370"/>
    </source>
</evidence>
<feature type="compositionally biased region" description="Pro residues" evidence="6">
    <location>
        <begin position="572"/>
        <end position="590"/>
    </location>
</feature>
<feature type="region of interest" description="Disordered" evidence="6">
    <location>
        <begin position="892"/>
        <end position="930"/>
    </location>
</feature>
<dbReference type="GO" id="GO:0015627">
    <property type="term" value="C:type II protein secretion system complex"/>
    <property type="evidence" value="ECO:0007669"/>
    <property type="project" value="TreeGrafter"/>
</dbReference>
<evidence type="ECO:0000256" key="6">
    <source>
        <dbReference type="SAM" id="MobiDB-lite"/>
    </source>
</evidence>